<keyword evidence="4" id="KW-0677">Repeat</keyword>
<keyword evidence="3" id="KW-0479">Metal-binding</keyword>
<proteinExistence type="predicted"/>
<keyword evidence="6" id="KW-0411">Iron-sulfur</keyword>
<feature type="domain" description="4Fe-4S ferredoxin-type" evidence="7">
    <location>
        <begin position="54"/>
        <end position="83"/>
    </location>
</feature>
<sequence>MTKEENFGLPFVTDFKKNEDWRKEKPVVDKEKCIKCGVCYLFCPDSAIKMVDEGYFEADENLCKGCGVCKSQCVTGCISMQKEELPPRHPRY</sequence>
<evidence type="ECO:0000256" key="4">
    <source>
        <dbReference type="ARBA" id="ARBA00022737"/>
    </source>
</evidence>
<dbReference type="PROSITE" id="PS51379">
    <property type="entry name" value="4FE4S_FER_2"/>
    <property type="match status" value="2"/>
</dbReference>
<dbReference type="InterPro" id="IPR017900">
    <property type="entry name" value="4Fe4S_Fe_S_CS"/>
</dbReference>
<evidence type="ECO:0000256" key="5">
    <source>
        <dbReference type="ARBA" id="ARBA00023004"/>
    </source>
</evidence>
<protein>
    <recommendedName>
        <fullName evidence="7">4Fe-4S ferredoxin-type domain-containing protein</fullName>
    </recommendedName>
</protein>
<dbReference type="PROSITE" id="PS00198">
    <property type="entry name" value="4FE4S_FER_1"/>
    <property type="match status" value="1"/>
</dbReference>
<comment type="caution">
    <text evidence="8">The sequence shown here is derived from an EMBL/GenBank/DDBJ whole genome shotgun (WGS) entry which is preliminary data.</text>
</comment>
<dbReference type="InterPro" id="IPR017896">
    <property type="entry name" value="4Fe4S_Fe-S-bd"/>
</dbReference>
<evidence type="ECO:0000256" key="6">
    <source>
        <dbReference type="ARBA" id="ARBA00023014"/>
    </source>
</evidence>
<comment type="cofactor">
    <cofactor evidence="1">
        <name>[4Fe-4S] cluster</name>
        <dbReference type="ChEBI" id="CHEBI:49883"/>
    </cofactor>
</comment>
<evidence type="ECO:0000259" key="7">
    <source>
        <dbReference type="PROSITE" id="PS51379"/>
    </source>
</evidence>
<evidence type="ECO:0000256" key="2">
    <source>
        <dbReference type="ARBA" id="ARBA00022485"/>
    </source>
</evidence>
<dbReference type="GO" id="GO:0046872">
    <property type="term" value="F:metal ion binding"/>
    <property type="evidence" value="ECO:0007669"/>
    <property type="project" value="UniProtKB-KW"/>
</dbReference>
<dbReference type="EMBL" id="MGDE01000182">
    <property type="protein sequence ID" value="OGL44471.1"/>
    <property type="molecule type" value="Genomic_DNA"/>
</dbReference>
<dbReference type="NCBIfam" id="TIGR02179">
    <property type="entry name" value="PorD_KorD"/>
    <property type="match status" value="1"/>
</dbReference>
<evidence type="ECO:0000313" key="8">
    <source>
        <dbReference type="EMBL" id="OGL44471.1"/>
    </source>
</evidence>
<evidence type="ECO:0000313" key="9">
    <source>
        <dbReference type="Proteomes" id="UP000178797"/>
    </source>
</evidence>
<dbReference type="GO" id="GO:0051539">
    <property type="term" value="F:4 iron, 4 sulfur cluster binding"/>
    <property type="evidence" value="ECO:0007669"/>
    <property type="project" value="UniProtKB-KW"/>
</dbReference>
<gene>
    <name evidence="8" type="ORF">A2W05_04600</name>
</gene>
<dbReference type="Proteomes" id="UP000178797">
    <property type="component" value="Unassembled WGS sequence"/>
</dbReference>
<reference evidence="8 9" key="1">
    <citation type="journal article" date="2016" name="Nat. Commun.">
        <title>Thousands of microbial genomes shed light on interconnected biogeochemical processes in an aquifer system.</title>
        <authorList>
            <person name="Anantharaman K."/>
            <person name="Brown C.T."/>
            <person name="Hug L.A."/>
            <person name="Sharon I."/>
            <person name="Castelle C.J."/>
            <person name="Probst A.J."/>
            <person name="Thomas B.C."/>
            <person name="Singh A."/>
            <person name="Wilkins M.J."/>
            <person name="Karaoz U."/>
            <person name="Brodie E.L."/>
            <person name="Williams K.H."/>
            <person name="Hubbard S.S."/>
            <person name="Banfield J.F."/>
        </authorList>
    </citation>
    <scope>NUCLEOTIDE SEQUENCE [LARGE SCALE GENOMIC DNA]</scope>
</reference>
<dbReference type="Gene3D" id="3.30.70.20">
    <property type="match status" value="1"/>
</dbReference>
<dbReference type="Pfam" id="PF14697">
    <property type="entry name" value="Fer4_21"/>
    <property type="match status" value="1"/>
</dbReference>
<dbReference type="InterPro" id="IPR011898">
    <property type="entry name" value="PorD_KorD"/>
</dbReference>
<name>A0A1F7RSQ5_9BACT</name>
<dbReference type="AlphaFoldDB" id="A0A1F7RSQ5"/>
<feature type="domain" description="4Fe-4S ferredoxin-type" evidence="7">
    <location>
        <begin position="24"/>
        <end position="53"/>
    </location>
</feature>
<keyword evidence="2" id="KW-0004">4Fe-4S</keyword>
<dbReference type="PANTHER" id="PTHR43724">
    <property type="entry name" value="PYRUVATE SYNTHASE SUBUNIT PORD"/>
    <property type="match status" value="1"/>
</dbReference>
<dbReference type="PANTHER" id="PTHR43724:SF1">
    <property type="entry name" value="PYRUVATE SYNTHASE SUBUNIT PORD"/>
    <property type="match status" value="1"/>
</dbReference>
<evidence type="ECO:0000256" key="1">
    <source>
        <dbReference type="ARBA" id="ARBA00001966"/>
    </source>
</evidence>
<organism evidence="8 9">
    <name type="scientific">Candidatus Schekmanbacteria bacterium RBG_16_38_10</name>
    <dbReference type="NCBI Taxonomy" id="1817879"/>
    <lineage>
        <taxon>Bacteria</taxon>
        <taxon>Candidatus Schekmaniibacteriota</taxon>
    </lineage>
</organism>
<accession>A0A1F7RSQ5</accession>
<dbReference type="SUPFAM" id="SSF54862">
    <property type="entry name" value="4Fe-4S ferredoxins"/>
    <property type="match status" value="1"/>
</dbReference>
<dbReference type="GO" id="GO:0016625">
    <property type="term" value="F:oxidoreductase activity, acting on the aldehyde or oxo group of donors, iron-sulfur protein as acceptor"/>
    <property type="evidence" value="ECO:0007669"/>
    <property type="project" value="InterPro"/>
</dbReference>
<keyword evidence="5" id="KW-0408">Iron</keyword>
<evidence type="ECO:0000256" key="3">
    <source>
        <dbReference type="ARBA" id="ARBA00022723"/>
    </source>
</evidence>